<dbReference type="InterPro" id="IPR025907">
    <property type="entry name" value="Phostensin/Taperin_PP1-bd_dom"/>
</dbReference>
<feature type="domain" description="Phostensin/Taperin PP1-binding" evidence="2">
    <location>
        <begin position="9"/>
        <end position="31"/>
    </location>
</feature>
<reference evidence="3 4" key="1">
    <citation type="submission" date="2021-06" db="EMBL/GenBank/DDBJ databases">
        <authorList>
            <person name="Palmer J.M."/>
        </authorList>
    </citation>
    <scope>NUCLEOTIDE SEQUENCE [LARGE SCALE GENOMIC DNA]</scope>
    <source>
        <strain evidence="3 4">XC_2019</strain>
        <tissue evidence="3">Muscle</tissue>
    </source>
</reference>
<name>A0ABV0R578_9TELE</name>
<organism evidence="3 4">
    <name type="scientific">Xenoophorus captivus</name>
    <dbReference type="NCBI Taxonomy" id="1517983"/>
    <lineage>
        <taxon>Eukaryota</taxon>
        <taxon>Metazoa</taxon>
        <taxon>Chordata</taxon>
        <taxon>Craniata</taxon>
        <taxon>Vertebrata</taxon>
        <taxon>Euteleostomi</taxon>
        <taxon>Actinopterygii</taxon>
        <taxon>Neopterygii</taxon>
        <taxon>Teleostei</taxon>
        <taxon>Neoteleostei</taxon>
        <taxon>Acanthomorphata</taxon>
        <taxon>Ovalentaria</taxon>
        <taxon>Atherinomorphae</taxon>
        <taxon>Cyprinodontiformes</taxon>
        <taxon>Goodeidae</taxon>
        <taxon>Xenoophorus</taxon>
    </lineage>
</organism>
<evidence type="ECO:0000313" key="4">
    <source>
        <dbReference type="Proteomes" id="UP001434883"/>
    </source>
</evidence>
<gene>
    <name evidence="3" type="ORF">XENOCAPTIV_026172</name>
</gene>
<dbReference type="Proteomes" id="UP001434883">
    <property type="component" value="Unassembled WGS sequence"/>
</dbReference>
<dbReference type="EMBL" id="JAHRIN010034254">
    <property type="protein sequence ID" value="MEQ2203186.1"/>
    <property type="molecule type" value="Genomic_DNA"/>
</dbReference>
<evidence type="ECO:0000256" key="1">
    <source>
        <dbReference type="SAM" id="MobiDB-lite"/>
    </source>
</evidence>
<dbReference type="InterPro" id="IPR026671">
    <property type="entry name" value="PPP1R18/Tprn"/>
</dbReference>
<accession>A0ABV0R578</accession>
<comment type="caution">
    <text evidence="3">The sequence shown here is derived from an EMBL/GenBank/DDBJ whole genome shotgun (WGS) entry which is preliminary data.</text>
</comment>
<evidence type="ECO:0000313" key="3">
    <source>
        <dbReference type="EMBL" id="MEQ2203186.1"/>
    </source>
</evidence>
<protein>
    <recommendedName>
        <fullName evidence="2">Phostensin/Taperin PP1-binding domain-containing protein</fullName>
    </recommendedName>
</protein>
<dbReference type="PANTHER" id="PTHR21685">
    <property type="entry name" value="TON-B BOX DOMAIN"/>
    <property type="match status" value="1"/>
</dbReference>
<feature type="region of interest" description="Disordered" evidence="1">
    <location>
        <begin position="66"/>
        <end position="85"/>
    </location>
</feature>
<dbReference type="Pfam" id="PF13914">
    <property type="entry name" value="Phostensin"/>
    <property type="match status" value="1"/>
</dbReference>
<evidence type="ECO:0000259" key="2">
    <source>
        <dbReference type="Pfam" id="PF13914"/>
    </source>
</evidence>
<keyword evidence="4" id="KW-1185">Reference proteome</keyword>
<proteinExistence type="predicted"/>
<feature type="region of interest" description="Disordered" evidence="1">
    <location>
        <begin position="25"/>
        <end position="51"/>
    </location>
</feature>
<feature type="non-terminal residue" evidence="3">
    <location>
        <position position="1"/>
    </location>
</feature>
<dbReference type="PANTHER" id="PTHR21685:SF1">
    <property type="entry name" value="TAPERIN"/>
    <property type="match status" value="1"/>
</dbReference>
<sequence length="85" mass="9562">VFLSCISLQLKISFNETTLQSTYEYPSESSVWDSGEEDEEEKQEEKLAEEQPSMVGRFHIPRPSLIGSPVHAENSNGETAFCSHL</sequence>